<evidence type="ECO:0000256" key="2">
    <source>
        <dbReference type="ARBA" id="ARBA00012180"/>
    </source>
</evidence>
<comment type="similarity">
    <text evidence="1">Belongs to the beta type-B retroviral polymerase family. HERV class-II K(HML-2) pol subfamily.</text>
</comment>
<reference evidence="4 5" key="1">
    <citation type="submission" date="2022-01" db="EMBL/GenBank/DDBJ databases">
        <title>A high-quality chromosome-level genome assembly of rohu carp, Labeo rohita.</title>
        <authorList>
            <person name="Arick M.A. II"/>
            <person name="Hsu C.-Y."/>
            <person name="Magbanua Z."/>
            <person name="Pechanova O."/>
            <person name="Grover C."/>
            <person name="Miller E."/>
            <person name="Thrash A."/>
            <person name="Ezzel L."/>
            <person name="Alam S."/>
            <person name="Benzie J."/>
            <person name="Hamilton M."/>
            <person name="Karsi A."/>
            <person name="Lawrence M.L."/>
            <person name="Peterson D.G."/>
        </authorList>
    </citation>
    <scope>NUCLEOTIDE SEQUENCE [LARGE SCALE GENOMIC DNA]</scope>
    <source>
        <strain evidence="5">BAU-BD-2019</strain>
        <tissue evidence="4">Blood</tissue>
    </source>
</reference>
<accession>A0ABQ8ME86</accession>
<dbReference type="Proteomes" id="UP000830375">
    <property type="component" value="Unassembled WGS sequence"/>
</dbReference>
<dbReference type="Pfam" id="PF00078">
    <property type="entry name" value="RVT_1"/>
    <property type="match status" value="1"/>
</dbReference>
<gene>
    <name evidence="4" type="ORF">H4Q32_030207</name>
</gene>
<sequence>MVNGDGNKPEHLQAITQAPAPTDATSLHSFLGMLSWYNKFIPNYATLVELLRACLRQDSKLQWTDKAQQSFTDIKKCLVDSPALSVIVSTDASDYGLGAILSQVHPDHSERTVAFASQTLTPTERHYSTVKKKALACVWAVKKELYEPGCISHGVLGLSDHCLVHLLAAYRQKLKSAKPVVRTVKKWTVEAERDLQACFKLTDWSVFEANDLNELTDTVTSYISFCEDMCVPTRTYLTFNNDKPWFSAKLKQLRQVKEDPYRMWNGLKAITSYKSPSPSTEANQQLADNLNEFYCRFEKQKIGLTLYTHPDCPTAQPSTPCPSTPPLLFLNLPLRSVKIPGAVYSPILLQMFHHHPCTQETKNHRTYDYRPVALTSVVMKSFERLVLAYLKDIAGPLLDPLQFAYQANRSVDDAINMGLHYILQHLDKPGTYARILFVDFSSAFNTIIPDILQNKLSQLSVHTSICQWITSFLTDRQQLVRLGKLTSGTRTISTGAPQGSILSPLLFSLYTNDCTSKDSSVKLLKFADDTTVIGLIRDGDESAYRQEVEQLSLWCSHNNLELNTLKIVEMTVDFRRKPPALTPLTIMNSTVAAVDSFKFLGTHIS</sequence>
<dbReference type="Pfam" id="PF17919">
    <property type="entry name" value="RT_RNaseH_2"/>
    <property type="match status" value="1"/>
</dbReference>
<dbReference type="PROSITE" id="PS50878">
    <property type="entry name" value="RT_POL"/>
    <property type="match status" value="1"/>
</dbReference>
<feature type="domain" description="Reverse transcriptase" evidence="3">
    <location>
        <begin position="341"/>
        <end position="604"/>
    </location>
</feature>
<comment type="caution">
    <text evidence="4">The sequence shown here is derived from an EMBL/GenBank/DDBJ whole genome shotgun (WGS) entry which is preliminary data.</text>
</comment>
<dbReference type="PANTHER" id="PTHR47510:SF3">
    <property type="entry name" value="ENDO_EXONUCLEASE_PHOSPHATASE DOMAIN-CONTAINING PROTEIN"/>
    <property type="match status" value="1"/>
</dbReference>
<dbReference type="EC" id="3.1.26.4" evidence="2"/>
<dbReference type="PANTHER" id="PTHR47510">
    <property type="entry name" value="REVERSE TRANSCRIPTASE DOMAIN-CONTAINING PROTEIN"/>
    <property type="match status" value="1"/>
</dbReference>
<organism evidence="4 5">
    <name type="scientific">Labeo rohita</name>
    <name type="common">Indian major carp</name>
    <name type="synonym">Cyprinus rohita</name>
    <dbReference type="NCBI Taxonomy" id="84645"/>
    <lineage>
        <taxon>Eukaryota</taxon>
        <taxon>Metazoa</taxon>
        <taxon>Chordata</taxon>
        <taxon>Craniata</taxon>
        <taxon>Vertebrata</taxon>
        <taxon>Euteleostomi</taxon>
        <taxon>Actinopterygii</taxon>
        <taxon>Neopterygii</taxon>
        <taxon>Teleostei</taxon>
        <taxon>Ostariophysi</taxon>
        <taxon>Cypriniformes</taxon>
        <taxon>Cyprinidae</taxon>
        <taxon>Labeoninae</taxon>
        <taxon>Labeonini</taxon>
        <taxon>Labeo</taxon>
    </lineage>
</organism>
<dbReference type="CDD" id="cd01650">
    <property type="entry name" value="RT_nLTR_like"/>
    <property type="match status" value="1"/>
</dbReference>
<evidence type="ECO:0000256" key="1">
    <source>
        <dbReference type="ARBA" id="ARBA00010879"/>
    </source>
</evidence>
<evidence type="ECO:0000313" key="5">
    <source>
        <dbReference type="Proteomes" id="UP000830375"/>
    </source>
</evidence>
<protein>
    <recommendedName>
        <fullName evidence="2">ribonuclease H</fullName>
        <ecNumber evidence="2">3.1.26.4</ecNumber>
    </recommendedName>
</protein>
<evidence type="ECO:0000259" key="3">
    <source>
        <dbReference type="PROSITE" id="PS50878"/>
    </source>
</evidence>
<dbReference type="InterPro" id="IPR000477">
    <property type="entry name" value="RT_dom"/>
</dbReference>
<proteinExistence type="inferred from homology"/>
<dbReference type="SUPFAM" id="SSF56672">
    <property type="entry name" value="DNA/RNA polymerases"/>
    <property type="match status" value="2"/>
</dbReference>
<dbReference type="InterPro" id="IPR041577">
    <property type="entry name" value="RT_RNaseH_2"/>
</dbReference>
<dbReference type="InterPro" id="IPR043128">
    <property type="entry name" value="Rev_trsase/Diguanyl_cyclase"/>
</dbReference>
<dbReference type="EMBL" id="JACTAM010000009">
    <property type="protein sequence ID" value="KAI2661159.1"/>
    <property type="molecule type" value="Genomic_DNA"/>
</dbReference>
<dbReference type="Gene3D" id="3.30.70.270">
    <property type="match status" value="1"/>
</dbReference>
<evidence type="ECO:0000313" key="4">
    <source>
        <dbReference type="EMBL" id="KAI2661159.1"/>
    </source>
</evidence>
<name>A0ABQ8ME86_LABRO</name>
<dbReference type="InterPro" id="IPR043502">
    <property type="entry name" value="DNA/RNA_pol_sf"/>
</dbReference>
<keyword evidence="5" id="KW-1185">Reference proteome</keyword>